<evidence type="ECO:0000313" key="3">
    <source>
        <dbReference type="EMBL" id="MBD3917140.1"/>
    </source>
</evidence>
<evidence type="ECO:0000313" key="4">
    <source>
        <dbReference type="Proteomes" id="UP000609346"/>
    </source>
</evidence>
<name>A0ABR8MNJ2_9BACL</name>
<proteinExistence type="predicted"/>
<evidence type="ECO:0000259" key="2">
    <source>
        <dbReference type="Pfam" id="PF22570"/>
    </source>
</evidence>
<feature type="transmembrane region" description="Helical" evidence="1">
    <location>
        <begin position="70"/>
        <end position="90"/>
    </location>
</feature>
<organism evidence="3 4">
    <name type="scientific">Paenibacillus terricola</name>
    <dbReference type="NCBI Taxonomy" id="2763503"/>
    <lineage>
        <taxon>Bacteria</taxon>
        <taxon>Bacillati</taxon>
        <taxon>Bacillota</taxon>
        <taxon>Bacilli</taxon>
        <taxon>Bacillales</taxon>
        <taxon>Paenibacillaceae</taxon>
        <taxon>Paenibacillus</taxon>
    </lineage>
</organism>
<feature type="transmembrane region" description="Helical" evidence="1">
    <location>
        <begin position="6"/>
        <end position="26"/>
    </location>
</feature>
<dbReference type="RefSeq" id="WP_191201477.1">
    <property type="nucleotide sequence ID" value="NZ_JACXZA010000001.1"/>
</dbReference>
<gene>
    <name evidence="3" type="ORF">H8B09_00115</name>
</gene>
<comment type="caution">
    <text evidence="3">The sequence shown here is derived from an EMBL/GenBank/DDBJ whole genome shotgun (WGS) entry which is preliminary data.</text>
</comment>
<dbReference type="Proteomes" id="UP000609346">
    <property type="component" value="Unassembled WGS sequence"/>
</dbReference>
<dbReference type="Pfam" id="PF22570">
    <property type="entry name" value="LiaF-TM"/>
    <property type="match status" value="1"/>
</dbReference>
<dbReference type="InterPro" id="IPR054331">
    <property type="entry name" value="LiaF_TM"/>
</dbReference>
<sequence>MNNQSAKGIALIVVGGLIALPILGITLGWIIKLLFPIILIGLGVVGWRNNSKVLGGLMIAFGGLMVLGKFHTWILLAIAIALVAFGVSHLNKRKY</sequence>
<evidence type="ECO:0000256" key="1">
    <source>
        <dbReference type="SAM" id="Phobius"/>
    </source>
</evidence>
<keyword evidence="1" id="KW-0812">Transmembrane</keyword>
<dbReference type="EMBL" id="JACXZA010000001">
    <property type="protein sequence ID" value="MBD3917140.1"/>
    <property type="molecule type" value="Genomic_DNA"/>
</dbReference>
<protein>
    <recommendedName>
        <fullName evidence="2">LiaF transmembrane domain-containing protein</fullName>
    </recommendedName>
</protein>
<keyword evidence="1" id="KW-1133">Transmembrane helix</keyword>
<keyword evidence="4" id="KW-1185">Reference proteome</keyword>
<reference evidence="3 4" key="1">
    <citation type="submission" date="2020-09" db="EMBL/GenBank/DDBJ databases">
        <title>Paenibacillus sp. strain PR3 16S rRNA gene Genome sequencing and assembly.</title>
        <authorList>
            <person name="Kim J."/>
        </authorList>
    </citation>
    <scope>NUCLEOTIDE SEQUENCE [LARGE SCALE GENOMIC DNA]</scope>
    <source>
        <strain evidence="3 4">PR3</strain>
    </source>
</reference>
<accession>A0ABR8MNJ2</accession>
<feature type="domain" description="LiaF transmembrane" evidence="2">
    <location>
        <begin position="8"/>
        <end position="94"/>
    </location>
</feature>
<keyword evidence="1" id="KW-0472">Membrane</keyword>